<dbReference type="Proteomes" id="UP000075787">
    <property type="component" value="Unassembled WGS sequence"/>
</dbReference>
<feature type="domain" description="Peptidase M66" evidence="7">
    <location>
        <begin position="209"/>
        <end position="461"/>
    </location>
</feature>
<dbReference type="InterPro" id="IPR022218">
    <property type="entry name" value="TagA_dom"/>
</dbReference>
<keyword evidence="3 6" id="KW-0378">Hydrolase</keyword>
<dbReference type="Gene3D" id="3.30.160.280">
    <property type="match status" value="2"/>
</dbReference>
<keyword evidence="2 6" id="KW-0479">Metal-binding</keyword>
<keyword evidence="5 6" id="KW-0482">Metalloprotease</keyword>
<dbReference type="PROSITE" id="PS51694">
    <property type="entry name" value="PEPTIDASE_M66"/>
    <property type="match status" value="1"/>
</dbReference>
<dbReference type="PANTHER" id="PTHR39540">
    <property type="match status" value="1"/>
</dbReference>
<dbReference type="OrthoDB" id="8571199at2"/>
<protein>
    <recommendedName>
        <fullName evidence="7">Peptidase M66 domain-containing protein</fullName>
    </recommendedName>
</protein>
<keyword evidence="1 6" id="KW-0645">Protease</keyword>
<dbReference type="RefSeq" id="WP_062761811.1">
    <property type="nucleotide sequence ID" value="NZ_CP121042.1"/>
</dbReference>
<proteinExistence type="predicted"/>
<sequence length="884" mass="95754">MPLDEPPAADEHDRIVGAALADLQRKGLAPDHAILRALAGPGSEAAIARALAAAPASAAPEARIAPGTIGFTDGRALAINVIGTLRGEASFVQHHTVAARGNAGLELPSLVTGRAGLVLFMPEQAAGAISVFRTGRPDQAIALVPPGGLVTSDQPASDSRAPLDYTTRAWSARLPAAWMASGLDLTFRSDDGRTGNLPASGIDFDAPAELVLQNIRIGMLTDYGDHHWFEQDPAMAGLDYFQKIPVRRLIVAAYLPVRLQPIRMPDGRLYTTASTDQGGVYDGDMRENIGKAMISIGINNANFGIVDTAGAEQVQPQYYRQVVVHTNVGVYANGVQVHGLSGGNGMATLISTDGNEFSHELGHNHGLGHYPGGGQWSAQNPGSGWGYDDWRGRFIGNLWWEAAAQNVVIEGVTTPPFAGSYTFNSDPMAGGRPSGTITRLTLHTGYSIRRVQQAFAATPVPDPSSATGYRKWDPASRSMQPFAPGGPKPAHFGVPVVTLVGFFDPDARFDTFLCPLYGNYGQVFDLPPPASTSGTAWLEISGHAGTRRIALGNARHAAGQMNKFHINLRQSDLPVTATFVDRTGRRQSFTVPVPPTALPDPVVIGGDDGWETAVVPRLPDFTRWAPEPPVLDSEQELERQLADTYGPVHAWRSDARSGRRPGELYGYDNPYDGRRQYFLLKADTYWYFPTESTDNQWWRYLGDANAFVDHRPNPLRARAQAASATLDAALKTYYGTTQLVTCPTSRAEAASPAVRAGAVGVLWYAAASRRYFLQRVASAGCGDLPGTAADNASFWYVGEADDLTALFMRPMTRSEADRRQAAWYRVDRFLEWGERGGDTVGRLFHYDNTYRNTLDYFVQQEGGAYYFPTDQASGGGWLYLGSFR</sequence>
<evidence type="ECO:0000313" key="9">
    <source>
        <dbReference type="Proteomes" id="UP000075787"/>
    </source>
</evidence>
<keyword evidence="4 6" id="KW-0862">Zinc</keyword>
<evidence type="ECO:0000256" key="5">
    <source>
        <dbReference type="ARBA" id="ARBA00023049"/>
    </source>
</evidence>
<evidence type="ECO:0000256" key="4">
    <source>
        <dbReference type="ARBA" id="ARBA00022833"/>
    </source>
</evidence>
<gene>
    <name evidence="8" type="ORF">AUP44_21685</name>
</gene>
<evidence type="ECO:0000256" key="6">
    <source>
        <dbReference type="PROSITE-ProRule" id="PRU01031"/>
    </source>
</evidence>
<accession>A0A162LSG9</accession>
<dbReference type="GO" id="GO:0006508">
    <property type="term" value="P:proteolysis"/>
    <property type="evidence" value="ECO:0007669"/>
    <property type="project" value="UniProtKB-UniRule"/>
</dbReference>
<dbReference type="GO" id="GO:0046872">
    <property type="term" value="F:metal ion binding"/>
    <property type="evidence" value="ECO:0007669"/>
    <property type="project" value="UniProtKB-UniRule"/>
</dbReference>
<dbReference type="InterPro" id="IPR051256">
    <property type="entry name" value="Dictomallein"/>
</dbReference>
<dbReference type="GeneID" id="97239006"/>
<feature type="binding site" evidence="6">
    <location>
        <position position="369"/>
    </location>
    <ligand>
        <name>Zn(2+)</name>
        <dbReference type="ChEBI" id="CHEBI:29105"/>
        <note>catalytic</note>
    </ligand>
</feature>
<comment type="cofactor">
    <cofactor evidence="6">
        <name>Zn(2+)</name>
        <dbReference type="ChEBI" id="CHEBI:29105"/>
    </cofactor>
    <text evidence="6">Binds 1 zinc ion per subunit.</text>
</comment>
<dbReference type="EMBL" id="LPZR01000036">
    <property type="protein sequence ID" value="KYO56822.1"/>
    <property type="molecule type" value="Genomic_DNA"/>
</dbReference>
<evidence type="ECO:0000259" key="7">
    <source>
        <dbReference type="PROSITE" id="PS51694"/>
    </source>
</evidence>
<feature type="active site" evidence="6">
    <location>
        <position position="360"/>
    </location>
</feature>
<name>A0A162LSG9_9PROT</name>
<evidence type="ECO:0000256" key="2">
    <source>
        <dbReference type="ARBA" id="ARBA00022723"/>
    </source>
</evidence>
<dbReference type="InterPro" id="IPR019503">
    <property type="entry name" value="Peptidase_M66_dom"/>
</dbReference>
<reference evidence="8 9" key="1">
    <citation type="submission" date="2015-12" db="EMBL/GenBank/DDBJ databases">
        <title>Genome sequence of Tistrella mobilis MCCC 1A02139.</title>
        <authorList>
            <person name="Lu L."/>
            <person name="Lai Q."/>
            <person name="Shao Z."/>
            <person name="Qian P."/>
        </authorList>
    </citation>
    <scope>NUCLEOTIDE SEQUENCE [LARGE SCALE GENOMIC DNA]</scope>
    <source>
        <strain evidence="8 9">MCCC 1A02139</strain>
    </source>
</reference>
<evidence type="ECO:0000313" key="8">
    <source>
        <dbReference type="EMBL" id="KYO56822.1"/>
    </source>
</evidence>
<feature type="binding site" evidence="6">
    <location>
        <position position="363"/>
    </location>
    <ligand>
        <name>Zn(2+)</name>
        <dbReference type="ChEBI" id="CHEBI:29105"/>
        <note>catalytic</note>
    </ligand>
</feature>
<dbReference type="PANTHER" id="PTHR39540:SF1">
    <property type="entry name" value="DICTOMALLEIN-1-RELATED"/>
    <property type="match status" value="1"/>
</dbReference>
<dbReference type="Pfam" id="PF10462">
    <property type="entry name" value="Peptidase_M66"/>
    <property type="match status" value="1"/>
</dbReference>
<evidence type="ECO:0000256" key="1">
    <source>
        <dbReference type="ARBA" id="ARBA00022670"/>
    </source>
</evidence>
<feature type="binding site" evidence="6">
    <location>
        <position position="359"/>
    </location>
    <ligand>
        <name>Zn(2+)</name>
        <dbReference type="ChEBI" id="CHEBI:29105"/>
        <note>catalytic</note>
    </ligand>
</feature>
<dbReference type="AlphaFoldDB" id="A0A162LSG9"/>
<dbReference type="Pfam" id="PF12561">
    <property type="entry name" value="TagA"/>
    <property type="match status" value="1"/>
</dbReference>
<evidence type="ECO:0000256" key="3">
    <source>
        <dbReference type="ARBA" id="ARBA00022801"/>
    </source>
</evidence>
<organism evidence="8 9">
    <name type="scientific">Tistrella mobilis</name>
    <dbReference type="NCBI Taxonomy" id="171437"/>
    <lineage>
        <taxon>Bacteria</taxon>
        <taxon>Pseudomonadati</taxon>
        <taxon>Pseudomonadota</taxon>
        <taxon>Alphaproteobacteria</taxon>
        <taxon>Geminicoccales</taxon>
        <taxon>Geminicoccaceae</taxon>
        <taxon>Tistrella</taxon>
    </lineage>
</organism>
<comment type="caution">
    <text evidence="8">The sequence shown here is derived from an EMBL/GenBank/DDBJ whole genome shotgun (WGS) entry which is preliminary data.</text>
</comment>
<dbReference type="GO" id="GO:0004222">
    <property type="term" value="F:metalloendopeptidase activity"/>
    <property type="evidence" value="ECO:0007669"/>
    <property type="project" value="UniProtKB-UniRule"/>
</dbReference>